<evidence type="ECO:0000256" key="8">
    <source>
        <dbReference type="SAM" id="MobiDB-lite"/>
    </source>
</evidence>
<dbReference type="PANTHER" id="PTHR38035:SF1">
    <property type="entry name" value="ANCILLARY SECYEG TRANSLOCON SUBUNIT"/>
    <property type="match status" value="1"/>
</dbReference>
<keyword evidence="6 9" id="KW-0472">Membrane</keyword>
<evidence type="ECO:0000313" key="13">
    <source>
        <dbReference type="Proteomes" id="UP000092575"/>
    </source>
</evidence>
<evidence type="ECO:0000259" key="10">
    <source>
        <dbReference type="Pfam" id="PF09976"/>
    </source>
</evidence>
<accession>A0A1B8QMC8</accession>
<evidence type="ECO:0000256" key="1">
    <source>
        <dbReference type="ARBA" id="ARBA00004167"/>
    </source>
</evidence>
<sequence length="269" mass="29730">MSDELVVNDKQAMSALKMHGNKIVWAIILVLVGYFGWDFYQKNYAKIDTVAADSYTLITEKNNEFTHQTDKETTAKNQEALFADIDELVVNHSKSAYAWQALMIKARHQSDDGQHTKASATLRQASQMNLDDEGLTAITKLRLGQSLMAEGSIDEALTLVNGEFPGAFTSSKQELLGDIYVLKNDDDNAKQAYQLAWNELSERGESRSLLNLKMQALGMTPTTITPKHQVVATPKADASTARNAQEDNVSKMSSDDDAGANKTAQVHER</sequence>
<evidence type="ECO:0000313" key="14">
    <source>
        <dbReference type="Proteomes" id="UP000594834"/>
    </source>
</evidence>
<dbReference type="Proteomes" id="UP000092575">
    <property type="component" value="Unassembled WGS sequence"/>
</dbReference>
<dbReference type="GO" id="GO:0005886">
    <property type="term" value="C:plasma membrane"/>
    <property type="evidence" value="ECO:0007669"/>
    <property type="project" value="UniProtKB-SubCell"/>
</dbReference>
<reference evidence="11 13" key="1">
    <citation type="submission" date="2016-05" db="EMBL/GenBank/DDBJ databases">
        <title>Draft genome sequence of Moraxella nonliquefaciens CCUG 348T.</title>
        <authorList>
            <person name="Salva-Serra F."/>
            <person name="Engstrom-Jakobsson H."/>
            <person name="Thorell K."/>
            <person name="Gonzales-Siles L."/>
            <person name="Karlsson R."/>
            <person name="Boulund F."/>
            <person name="Engstrand L."/>
            <person name="Kristiansson E."/>
            <person name="Moore E."/>
        </authorList>
    </citation>
    <scope>NUCLEOTIDE SEQUENCE [LARGE SCALE GENOMIC DNA]</scope>
    <source>
        <strain evidence="11 13">CCUG 348</strain>
    </source>
</reference>
<gene>
    <name evidence="11" type="ORF">A7456_02225</name>
    <name evidence="12" type="ORF">I6G26_04720</name>
</gene>
<keyword evidence="7" id="KW-0143">Chaperone</keyword>
<dbReference type="InterPro" id="IPR018704">
    <property type="entry name" value="SecYEG/CpoB_TPR"/>
</dbReference>
<dbReference type="EMBL" id="CP065728">
    <property type="protein sequence ID" value="QPT45297.1"/>
    <property type="molecule type" value="Genomic_DNA"/>
</dbReference>
<dbReference type="Proteomes" id="UP000594834">
    <property type="component" value="Chromosome"/>
</dbReference>
<keyword evidence="14" id="KW-1185">Reference proteome</keyword>
<comment type="subcellular location">
    <subcellularLocation>
        <location evidence="2">Cell membrane</location>
    </subcellularLocation>
    <subcellularLocation>
        <location evidence="1">Membrane</location>
        <topology evidence="1">Single-pass membrane protein</topology>
    </subcellularLocation>
</comment>
<feature type="domain" description="Ancillary SecYEG translocon subunit/Cell division coordinator CpoB TPR" evidence="10">
    <location>
        <begin position="17"/>
        <end position="218"/>
    </location>
</feature>
<keyword evidence="5 9" id="KW-1133">Transmembrane helix</keyword>
<keyword evidence="4 9" id="KW-0812">Transmembrane</keyword>
<evidence type="ECO:0000313" key="12">
    <source>
        <dbReference type="EMBL" id="QPT45297.1"/>
    </source>
</evidence>
<dbReference type="AlphaFoldDB" id="A0A1B8QMC8"/>
<evidence type="ECO:0000313" key="11">
    <source>
        <dbReference type="EMBL" id="OBX84996.1"/>
    </source>
</evidence>
<dbReference type="RefSeq" id="WP_067008365.1">
    <property type="nucleotide sequence ID" value="NZ_CP065728.1"/>
</dbReference>
<reference evidence="12 14" key="2">
    <citation type="submission" date="2020-12" db="EMBL/GenBank/DDBJ databases">
        <title>FDA dAtabase for Regulatory Grade micrObial Sequences (FDA-ARGOS): Supporting development and validation of Infectious Disease Dx tests.</title>
        <authorList>
            <person name="Sproer C."/>
            <person name="Gronow S."/>
            <person name="Severitt S."/>
            <person name="Schroder I."/>
            <person name="Tallon L."/>
            <person name="Sadzewicz L."/>
            <person name="Zhao X."/>
            <person name="Boylan J."/>
            <person name="Ott S."/>
            <person name="Bowen H."/>
            <person name="Vavikolanu K."/>
            <person name="Mehta A."/>
            <person name="Aluvathingal J."/>
            <person name="Nadendla S."/>
            <person name="Lowell S."/>
            <person name="Myers T."/>
            <person name="Yan Y."/>
            <person name="Sichtig H."/>
        </authorList>
    </citation>
    <scope>NUCLEOTIDE SEQUENCE [LARGE SCALE GENOMIC DNA]</scope>
    <source>
        <strain evidence="12 14">FDAARGOS_869</strain>
    </source>
</reference>
<dbReference type="PANTHER" id="PTHR38035">
    <property type="entry name" value="UPF0070 PROTEIN YFGM"/>
    <property type="match status" value="1"/>
</dbReference>
<evidence type="ECO:0000256" key="7">
    <source>
        <dbReference type="ARBA" id="ARBA00023186"/>
    </source>
</evidence>
<dbReference type="STRING" id="478.A7456_02225"/>
<evidence type="ECO:0000256" key="9">
    <source>
        <dbReference type="SAM" id="Phobius"/>
    </source>
</evidence>
<feature type="transmembrane region" description="Helical" evidence="9">
    <location>
        <begin position="23"/>
        <end position="40"/>
    </location>
</feature>
<organism evidence="11 13">
    <name type="scientific">Moraxella nonliquefaciens</name>
    <dbReference type="NCBI Taxonomy" id="478"/>
    <lineage>
        <taxon>Bacteria</taxon>
        <taxon>Pseudomonadati</taxon>
        <taxon>Pseudomonadota</taxon>
        <taxon>Gammaproteobacteria</taxon>
        <taxon>Moraxellales</taxon>
        <taxon>Moraxellaceae</taxon>
        <taxon>Moraxella</taxon>
    </lineage>
</organism>
<dbReference type="InterPro" id="IPR026039">
    <property type="entry name" value="YfgM"/>
</dbReference>
<feature type="region of interest" description="Disordered" evidence="8">
    <location>
        <begin position="231"/>
        <end position="269"/>
    </location>
</feature>
<protein>
    <submittedName>
        <fullName evidence="12">Tetratricopeptide repeat protein</fullName>
    </submittedName>
</protein>
<dbReference type="EMBL" id="LXTW01000012">
    <property type="protein sequence ID" value="OBX84996.1"/>
    <property type="molecule type" value="Genomic_DNA"/>
</dbReference>
<dbReference type="GO" id="GO:0044877">
    <property type="term" value="F:protein-containing complex binding"/>
    <property type="evidence" value="ECO:0007669"/>
    <property type="project" value="InterPro"/>
</dbReference>
<evidence type="ECO:0000256" key="2">
    <source>
        <dbReference type="ARBA" id="ARBA00004236"/>
    </source>
</evidence>
<keyword evidence="3" id="KW-1003">Cell membrane</keyword>
<evidence type="ECO:0000256" key="5">
    <source>
        <dbReference type="ARBA" id="ARBA00022989"/>
    </source>
</evidence>
<name>A0A1B8QMC8_MORNO</name>
<evidence type="ECO:0000256" key="6">
    <source>
        <dbReference type="ARBA" id="ARBA00023136"/>
    </source>
</evidence>
<evidence type="ECO:0000256" key="3">
    <source>
        <dbReference type="ARBA" id="ARBA00022475"/>
    </source>
</evidence>
<evidence type="ECO:0000256" key="4">
    <source>
        <dbReference type="ARBA" id="ARBA00022692"/>
    </source>
</evidence>
<dbReference type="Pfam" id="PF09976">
    <property type="entry name" value="TPR_21"/>
    <property type="match status" value="1"/>
</dbReference>
<proteinExistence type="predicted"/>